<gene>
    <name evidence="1" type="ORF">An12g05160</name>
</gene>
<dbReference type="RefSeq" id="XP_059604457.1">
    <property type="nucleotide sequence ID" value="XM_059750887.1"/>
</dbReference>
<protein>
    <submittedName>
        <fullName evidence="1">Uncharacterized protein</fullName>
    </submittedName>
</protein>
<reference evidence="1" key="2">
    <citation type="submission" date="2025-08" db="UniProtKB">
        <authorList>
            <consortium name="RefSeq"/>
        </authorList>
    </citation>
    <scope>IDENTIFICATION</scope>
</reference>
<organism evidence="1">
    <name type="scientific">Aspergillus niger</name>
    <dbReference type="NCBI Taxonomy" id="5061"/>
    <lineage>
        <taxon>Eukaryota</taxon>
        <taxon>Fungi</taxon>
        <taxon>Dikarya</taxon>
        <taxon>Ascomycota</taxon>
        <taxon>Pezizomycotina</taxon>
        <taxon>Eurotiomycetes</taxon>
        <taxon>Eurotiomycetidae</taxon>
        <taxon>Eurotiales</taxon>
        <taxon>Aspergillaceae</taxon>
        <taxon>Aspergillus</taxon>
        <taxon>Aspergillus subgen. Circumdati</taxon>
    </lineage>
</organism>
<dbReference type="KEGG" id="ang:An12g05160"/>
<dbReference type="AlphaFoldDB" id="A0AAJ8BW38"/>
<sequence length="231" mass="25738">MAAESCLLGLRAYEFPASGSLFAAVYAFTRHPHNEMDRTLALVVGYSSCLAKSLPICMGNEVSCNRCIHGYAKQGWHRRKEEELPSEDTINAVISAAATPMMAAATGTNACVAFVGVAFGANHAREQCHVWSQHRASREERELSRRVIHGGVYYKREAPLGRFHDDESKLAGACSWVAEESRLVYFLDAMTSTRRAQNDAPHYPQWEDRNVPALVSRWGRTIKGSRIPLRI</sequence>
<reference evidence="1" key="1">
    <citation type="submission" date="2025-02" db="EMBL/GenBank/DDBJ databases">
        <authorList>
            <consortium name="NCBI Genome Project"/>
        </authorList>
    </citation>
    <scope>NUCLEOTIDE SEQUENCE</scope>
</reference>
<dbReference type="GeneID" id="84592568"/>
<name>A0AAJ8BW38_ASPNG</name>
<proteinExistence type="predicted"/>
<dbReference type="VEuPathDB" id="FungiDB:An12g05160"/>
<evidence type="ECO:0000313" key="1">
    <source>
        <dbReference type="RefSeq" id="XP_059604457.1"/>
    </source>
</evidence>
<accession>A0AAJ8BW38</accession>